<proteinExistence type="predicted"/>
<evidence type="ECO:0000313" key="2">
    <source>
        <dbReference type="Proteomes" id="UP000280507"/>
    </source>
</evidence>
<dbReference type="Pfam" id="PF11390">
    <property type="entry name" value="FdsD"/>
    <property type="match status" value="1"/>
</dbReference>
<comment type="caution">
    <text evidence="1">The sequence shown here is derived from an EMBL/GenBank/DDBJ whole genome shotgun (WGS) entry which is preliminary data.</text>
</comment>
<dbReference type="RefSeq" id="WP_123096850.1">
    <property type="nucleotide sequence ID" value="NZ_RIZG01000016.1"/>
</dbReference>
<sequence length="76" mass="8552">MHQSEEEHLIDMINHIAMNNLSVGDELAVAQMIEGHIRKFWPRRMKALLCDYIARDGSELHPAALLAGTRLSEKGA</sequence>
<keyword evidence="2" id="KW-1185">Reference proteome</keyword>
<dbReference type="AlphaFoldDB" id="A0A3M8PTL3"/>
<evidence type="ECO:0000313" key="1">
    <source>
        <dbReference type="EMBL" id="RNF47307.1"/>
    </source>
</evidence>
<reference evidence="1 2" key="1">
    <citation type="journal article" date="2012" name="Int. J. Syst. Evol. Microbiol.">
        <title>Marinomonas hwangdonensis sp. nov., isolated from seawater.</title>
        <authorList>
            <person name="Jung Y.T."/>
            <person name="Oh T.K."/>
            <person name="Yoon J.H."/>
        </authorList>
    </citation>
    <scope>NUCLEOTIDE SEQUENCE [LARGE SCALE GENOMIC DNA]</scope>
    <source>
        <strain evidence="1 2">HDW-15</strain>
    </source>
</reference>
<dbReference type="OrthoDB" id="8527650at2"/>
<accession>A0A3M8PTL3</accession>
<dbReference type="Proteomes" id="UP000280507">
    <property type="component" value="Unassembled WGS sequence"/>
</dbReference>
<gene>
    <name evidence="1" type="ORF">EBI00_15555</name>
</gene>
<dbReference type="EMBL" id="RIZG01000016">
    <property type="protein sequence ID" value="RNF47307.1"/>
    <property type="molecule type" value="Genomic_DNA"/>
</dbReference>
<protein>
    <submittedName>
        <fullName evidence="1">Formate dehydrogenase</fullName>
    </submittedName>
</protein>
<name>A0A3M8PTL3_9GAMM</name>
<dbReference type="InterPro" id="IPR021074">
    <property type="entry name" value="Formate_DH_dsu"/>
</dbReference>
<organism evidence="1 2">
    <name type="scientific">Marinomonas hwangdonensis</name>
    <dbReference type="NCBI Taxonomy" id="1053647"/>
    <lineage>
        <taxon>Bacteria</taxon>
        <taxon>Pseudomonadati</taxon>
        <taxon>Pseudomonadota</taxon>
        <taxon>Gammaproteobacteria</taxon>
        <taxon>Oceanospirillales</taxon>
        <taxon>Oceanospirillaceae</taxon>
        <taxon>Marinomonas</taxon>
    </lineage>
</organism>